<keyword evidence="1" id="KW-1133">Transmembrane helix</keyword>
<keyword evidence="2" id="KW-0732">Signal</keyword>
<dbReference type="PANTHER" id="PTHR10963:SF24">
    <property type="entry name" value="GLYCOSIDASE C21B10.07-RELATED"/>
    <property type="match status" value="1"/>
</dbReference>
<dbReference type="Proteomes" id="UP001329825">
    <property type="component" value="Chromosome 2"/>
</dbReference>
<dbReference type="SUPFAM" id="SSF49899">
    <property type="entry name" value="Concanavalin A-like lectins/glucanases"/>
    <property type="match status" value="1"/>
</dbReference>
<keyword evidence="5" id="KW-1185">Reference proteome</keyword>
<dbReference type="Pfam" id="PF26113">
    <property type="entry name" value="GH16_XgeA"/>
    <property type="match status" value="1"/>
</dbReference>
<organism evidence="4 5">
    <name type="scientific">Kwoniella shivajii</name>
    <dbReference type="NCBI Taxonomy" id="564305"/>
    <lineage>
        <taxon>Eukaryota</taxon>
        <taxon>Fungi</taxon>
        <taxon>Dikarya</taxon>
        <taxon>Basidiomycota</taxon>
        <taxon>Agaricomycotina</taxon>
        <taxon>Tremellomycetes</taxon>
        <taxon>Tremellales</taxon>
        <taxon>Cryptococcaceae</taxon>
        <taxon>Kwoniella</taxon>
    </lineage>
</organism>
<reference evidence="4 5" key="1">
    <citation type="submission" date="2024-01" db="EMBL/GenBank/DDBJ databases">
        <title>Comparative genomics of Cryptococcus and Kwoniella reveals pathogenesis evolution and contrasting modes of karyotype evolution via chromosome fusion or intercentromeric recombination.</title>
        <authorList>
            <person name="Coelho M.A."/>
            <person name="David-Palma M."/>
            <person name="Shea T."/>
            <person name="Bowers K."/>
            <person name="McGinley-Smith S."/>
            <person name="Mohammad A.W."/>
            <person name="Gnirke A."/>
            <person name="Yurkov A.M."/>
            <person name="Nowrousian M."/>
            <person name="Sun S."/>
            <person name="Cuomo C.A."/>
            <person name="Heitman J."/>
        </authorList>
    </citation>
    <scope>NUCLEOTIDE SEQUENCE [LARGE SCALE GENOMIC DNA]</scope>
    <source>
        <strain evidence="4">CBS 11374</strain>
    </source>
</reference>
<feature type="transmembrane region" description="Helical" evidence="1">
    <location>
        <begin position="381"/>
        <end position="400"/>
    </location>
</feature>
<dbReference type="InterPro" id="IPR050546">
    <property type="entry name" value="Glycosyl_Hydrlase_16"/>
</dbReference>
<name>A0ABZ1CV10_9TREE</name>
<dbReference type="Gene3D" id="2.60.120.200">
    <property type="match status" value="1"/>
</dbReference>
<protein>
    <recommendedName>
        <fullName evidence="3">GH16 domain-containing protein</fullName>
    </recommendedName>
</protein>
<dbReference type="CDD" id="cd02181">
    <property type="entry name" value="GH16_fungal_Lam16A_glucanase"/>
    <property type="match status" value="1"/>
</dbReference>
<sequence>MFNSGTLTFLLGSLMIGAGIGVKATEYPLSEKYSGTSFFDGWKFPVETYDNTTNGDVFWATAQNTSLLYVNDAGRVVLKVDNTTSVPYNEKRYAPKLLSKETYGPGTVFVMDATHVPYGCSVWGAFWTQGAYWPAGGEIDIFEGINQRTTNMMALHTSGGSCTIDNSTTMTGRIDSADCDQSANSGSGCTVYDQSDNSYGEAFSQAGGGVFVTEWTNESIKIWFISRANVPSSLSSTAESLDTSTLGTPTAEYSSSTCDIEHLFEPLDITLCGDFAGLPALLQQTCPALQGDKTCYTTYVIDDGSTTYANAYFELNYINIYASSSNSSGSGSATSPSGIGKATTTITAGVGSQTSTKISSTNGTTSNSASGPTIGLKSVRLSWIMGMVGSVGIWMGVGFFW</sequence>
<evidence type="ECO:0000313" key="4">
    <source>
        <dbReference type="EMBL" id="WRT64521.1"/>
    </source>
</evidence>
<keyword evidence="1" id="KW-0812">Transmembrane</keyword>
<feature type="signal peptide" evidence="2">
    <location>
        <begin position="1"/>
        <end position="21"/>
    </location>
</feature>
<evidence type="ECO:0000256" key="1">
    <source>
        <dbReference type="SAM" id="Phobius"/>
    </source>
</evidence>
<dbReference type="PROSITE" id="PS51762">
    <property type="entry name" value="GH16_2"/>
    <property type="match status" value="1"/>
</dbReference>
<dbReference type="RefSeq" id="XP_062789261.1">
    <property type="nucleotide sequence ID" value="XM_062933210.1"/>
</dbReference>
<evidence type="ECO:0000256" key="2">
    <source>
        <dbReference type="SAM" id="SignalP"/>
    </source>
</evidence>
<gene>
    <name evidence="4" type="ORF">IL334_001453</name>
</gene>
<feature type="domain" description="GH16" evidence="3">
    <location>
        <begin position="20"/>
        <end position="284"/>
    </location>
</feature>
<dbReference type="PANTHER" id="PTHR10963">
    <property type="entry name" value="GLYCOSYL HYDROLASE-RELATED"/>
    <property type="match status" value="1"/>
</dbReference>
<dbReference type="InterPro" id="IPR000757">
    <property type="entry name" value="Beta-glucanase-like"/>
</dbReference>
<dbReference type="InterPro" id="IPR013320">
    <property type="entry name" value="ConA-like_dom_sf"/>
</dbReference>
<evidence type="ECO:0000259" key="3">
    <source>
        <dbReference type="PROSITE" id="PS51762"/>
    </source>
</evidence>
<keyword evidence="1" id="KW-0472">Membrane</keyword>
<accession>A0ABZ1CV10</accession>
<dbReference type="EMBL" id="CP141882">
    <property type="protein sequence ID" value="WRT64521.1"/>
    <property type="molecule type" value="Genomic_DNA"/>
</dbReference>
<proteinExistence type="predicted"/>
<dbReference type="GeneID" id="87953584"/>
<feature type="chain" id="PRO_5046763370" description="GH16 domain-containing protein" evidence="2">
    <location>
        <begin position="22"/>
        <end position="401"/>
    </location>
</feature>
<evidence type="ECO:0000313" key="5">
    <source>
        <dbReference type="Proteomes" id="UP001329825"/>
    </source>
</evidence>